<keyword evidence="1" id="KW-0378">Hydrolase</keyword>
<reference evidence="1 2" key="1">
    <citation type="journal article" date="2014" name="Int. J. Syst. Evol. Microbiol.">
        <title>Complete genome sequence of Corynebacterium casei LMG S-19264T (=DSM 44701T), isolated from a smear-ripened cheese.</title>
        <authorList>
            <consortium name="US DOE Joint Genome Institute (JGI-PGF)"/>
            <person name="Walter F."/>
            <person name="Albersmeier A."/>
            <person name="Kalinowski J."/>
            <person name="Ruckert C."/>
        </authorList>
    </citation>
    <scope>NUCLEOTIDE SEQUENCE [LARGE SCALE GENOMIC DNA]</scope>
    <source>
        <strain evidence="1 2">CGMCC 4.7111</strain>
    </source>
</reference>
<evidence type="ECO:0000313" key="1">
    <source>
        <dbReference type="EMBL" id="GGN94221.1"/>
    </source>
</evidence>
<gene>
    <name evidence="1" type="ORF">GCM10011579_093500</name>
</gene>
<protein>
    <submittedName>
        <fullName evidence="1">Alpha/beta hydrolase</fullName>
    </submittedName>
</protein>
<dbReference type="InterPro" id="IPR029058">
    <property type="entry name" value="AB_hydrolase_fold"/>
</dbReference>
<dbReference type="GO" id="GO:0016787">
    <property type="term" value="F:hydrolase activity"/>
    <property type="evidence" value="ECO:0007669"/>
    <property type="project" value="UniProtKB-KW"/>
</dbReference>
<sequence>MTISALAGATLATADAQVPTPAAAETPGPATAACPSGLEGTVKCYTGQDSDGAYYAIAVPEHWNGSLVVHAHGGPDLGDGSDPGRSLDDLGRWAVMVDQGYAWAGSSYRRGGYGTRMAAADTENVRRLFVSHFGRPERTYVQGQSWGGDVAAKVVELYGKKNGPYDGALLTNGVLAGGSRGYDYRVDLRVVYQYYCQNHPRPTEPQYPLWQGLRVDSTMTTSGLRARLQECTGFSSAPQERTAQQQRNLDDILAVTKIPERTLESHLRFATFTFRDIVHTRLAGRNPFSNLGVRYSGSHDDKALNAGVERFTSDPTAVRDLSYDSDLTGKVDIPVLTLHAIDDPTAFVEHEAAYRAALQGSHRDKYLVQTFTGEHDHSQLSNSEYADSISALDRWVRTGKKPTPKSIAASCATFDSIYGTGCFYDPDFRPSPYASRVAARPGGLDWPAMTPAQEKAWSRIEGVGIAP</sequence>
<keyword evidence="2" id="KW-1185">Reference proteome</keyword>
<dbReference type="EMBL" id="BMMM01000030">
    <property type="protein sequence ID" value="GGN94221.1"/>
    <property type="molecule type" value="Genomic_DNA"/>
</dbReference>
<proteinExistence type="predicted"/>
<accession>A0A917YEI3</accession>
<dbReference type="RefSeq" id="WP_229703817.1">
    <property type="nucleotide sequence ID" value="NZ_BMMM01000030.1"/>
</dbReference>
<organism evidence="1 2">
    <name type="scientific">Streptomyces albiflavescens</name>
    <dbReference type="NCBI Taxonomy" id="1623582"/>
    <lineage>
        <taxon>Bacteria</taxon>
        <taxon>Bacillati</taxon>
        <taxon>Actinomycetota</taxon>
        <taxon>Actinomycetes</taxon>
        <taxon>Kitasatosporales</taxon>
        <taxon>Streptomycetaceae</taxon>
        <taxon>Streptomyces</taxon>
    </lineage>
</organism>
<dbReference type="AlphaFoldDB" id="A0A917YEI3"/>
<evidence type="ECO:0000313" key="2">
    <source>
        <dbReference type="Proteomes" id="UP000600365"/>
    </source>
</evidence>
<comment type="caution">
    <text evidence="1">The sequence shown here is derived from an EMBL/GenBank/DDBJ whole genome shotgun (WGS) entry which is preliminary data.</text>
</comment>
<dbReference type="SUPFAM" id="SSF53474">
    <property type="entry name" value="alpha/beta-Hydrolases"/>
    <property type="match status" value="1"/>
</dbReference>
<dbReference type="Gene3D" id="3.40.50.1820">
    <property type="entry name" value="alpha/beta hydrolase"/>
    <property type="match status" value="1"/>
</dbReference>
<name>A0A917YEI3_9ACTN</name>
<dbReference type="Proteomes" id="UP000600365">
    <property type="component" value="Unassembled WGS sequence"/>
</dbReference>